<protein>
    <recommendedName>
        <fullName evidence="12">Cytochrome b561 domain-containing protein</fullName>
    </recommendedName>
</protein>
<dbReference type="PANTHER" id="PTHR10106">
    <property type="entry name" value="CYTOCHROME B561-RELATED"/>
    <property type="match status" value="1"/>
</dbReference>
<evidence type="ECO:0000256" key="9">
    <source>
        <dbReference type="ARBA" id="ARBA00023004"/>
    </source>
</evidence>
<keyword evidence="9" id="KW-0408">Iron</keyword>
<dbReference type="Proteomes" id="UP001175271">
    <property type="component" value="Unassembled WGS sequence"/>
</dbReference>
<keyword evidence="5 11" id="KW-0812">Transmembrane</keyword>
<reference evidence="13" key="1">
    <citation type="submission" date="2023-06" db="EMBL/GenBank/DDBJ databases">
        <title>Genomic analysis of the entomopathogenic nematode Steinernema hermaphroditum.</title>
        <authorList>
            <person name="Schwarz E.M."/>
            <person name="Heppert J.K."/>
            <person name="Baniya A."/>
            <person name="Schwartz H.T."/>
            <person name="Tan C.-H."/>
            <person name="Antoshechkin I."/>
            <person name="Sternberg P.W."/>
            <person name="Goodrich-Blair H."/>
            <person name="Dillman A.R."/>
        </authorList>
    </citation>
    <scope>NUCLEOTIDE SEQUENCE</scope>
    <source>
        <strain evidence="13">PS9179</strain>
        <tissue evidence="13">Whole animal</tissue>
    </source>
</reference>
<organism evidence="13 14">
    <name type="scientific">Steinernema hermaphroditum</name>
    <dbReference type="NCBI Taxonomy" id="289476"/>
    <lineage>
        <taxon>Eukaryota</taxon>
        <taxon>Metazoa</taxon>
        <taxon>Ecdysozoa</taxon>
        <taxon>Nematoda</taxon>
        <taxon>Chromadorea</taxon>
        <taxon>Rhabditida</taxon>
        <taxon>Tylenchina</taxon>
        <taxon>Panagrolaimomorpha</taxon>
        <taxon>Strongyloidoidea</taxon>
        <taxon>Steinernematidae</taxon>
        <taxon>Steinernema</taxon>
    </lineage>
</organism>
<evidence type="ECO:0000313" key="14">
    <source>
        <dbReference type="Proteomes" id="UP001175271"/>
    </source>
</evidence>
<sequence>MEQNDVLNTDRLMALRPLNMDLADDAWKAKEQQRAHSLRYFDFLVAVSQFLGFLMLVLSGYYFSVVDRGFQWGAEGVNVTDEDALRPRIGFGNVNFHGFFMTIAFVFFQGEALLSYRLHRHEPKWMVSCVHGAFHFGAVILVVFAMIAIVNHKDLSPIPLRHMYSIHSWIGVGIIAVYIIQLGVGFLAFFFPKLSRDLRRQFLPVQRTVGLIVFSASIAQVLLGNQNYQSIQSSAVMKYWQCATKLDCADHSFLIQNFSMLAVVFYGISVVVLIVNPQWRRWATPDEKEA</sequence>
<gene>
    <name evidence="13" type="ORF">QR680_005615</name>
</gene>
<dbReference type="EMBL" id="JAUCMV010000003">
    <property type="protein sequence ID" value="KAK0411360.1"/>
    <property type="molecule type" value="Genomic_DNA"/>
</dbReference>
<dbReference type="Gene3D" id="1.20.120.1770">
    <property type="match status" value="1"/>
</dbReference>
<keyword evidence="7" id="KW-0249">Electron transport</keyword>
<evidence type="ECO:0000256" key="4">
    <source>
        <dbReference type="ARBA" id="ARBA00022617"/>
    </source>
</evidence>
<feature type="transmembrane region" description="Helical" evidence="11">
    <location>
        <begin position="169"/>
        <end position="191"/>
    </location>
</feature>
<feature type="transmembrane region" description="Helical" evidence="11">
    <location>
        <begin position="40"/>
        <end position="63"/>
    </location>
</feature>
<feature type="transmembrane region" description="Helical" evidence="11">
    <location>
        <begin position="126"/>
        <end position="149"/>
    </location>
</feature>
<evidence type="ECO:0000256" key="10">
    <source>
        <dbReference type="ARBA" id="ARBA00023136"/>
    </source>
</evidence>
<feature type="domain" description="Cytochrome b561" evidence="12">
    <location>
        <begin position="47"/>
        <end position="274"/>
    </location>
</feature>
<feature type="transmembrane region" description="Helical" evidence="11">
    <location>
        <begin position="203"/>
        <end position="223"/>
    </location>
</feature>
<evidence type="ECO:0000256" key="3">
    <source>
        <dbReference type="ARBA" id="ARBA00022448"/>
    </source>
</evidence>
<feature type="transmembrane region" description="Helical" evidence="11">
    <location>
        <begin position="96"/>
        <end position="114"/>
    </location>
</feature>
<dbReference type="GO" id="GO:0046872">
    <property type="term" value="F:metal ion binding"/>
    <property type="evidence" value="ECO:0007669"/>
    <property type="project" value="UniProtKB-KW"/>
</dbReference>
<dbReference type="GO" id="GO:0016020">
    <property type="term" value="C:membrane"/>
    <property type="evidence" value="ECO:0007669"/>
    <property type="project" value="UniProtKB-SubCell"/>
</dbReference>
<keyword evidence="14" id="KW-1185">Reference proteome</keyword>
<keyword evidence="4" id="KW-0349">Heme</keyword>
<dbReference type="PANTHER" id="PTHR10106:SF50">
    <property type="entry name" value="CYTOCHROME B561 DOMAIN-CONTAINING PROTEIN"/>
    <property type="match status" value="1"/>
</dbReference>
<accession>A0AA39HTT0</accession>
<keyword evidence="3" id="KW-0813">Transport</keyword>
<evidence type="ECO:0000256" key="8">
    <source>
        <dbReference type="ARBA" id="ARBA00022989"/>
    </source>
</evidence>
<evidence type="ECO:0000256" key="1">
    <source>
        <dbReference type="ARBA" id="ARBA00001970"/>
    </source>
</evidence>
<evidence type="ECO:0000256" key="7">
    <source>
        <dbReference type="ARBA" id="ARBA00022982"/>
    </source>
</evidence>
<evidence type="ECO:0000256" key="5">
    <source>
        <dbReference type="ARBA" id="ARBA00022692"/>
    </source>
</evidence>
<keyword evidence="6" id="KW-0479">Metal-binding</keyword>
<name>A0AA39HTT0_9BILA</name>
<proteinExistence type="predicted"/>
<evidence type="ECO:0000256" key="6">
    <source>
        <dbReference type="ARBA" id="ARBA00022723"/>
    </source>
</evidence>
<keyword evidence="8 11" id="KW-1133">Transmembrane helix</keyword>
<feature type="transmembrane region" description="Helical" evidence="11">
    <location>
        <begin position="253"/>
        <end position="275"/>
    </location>
</feature>
<dbReference type="PROSITE" id="PS50939">
    <property type="entry name" value="CYTOCHROME_B561"/>
    <property type="match status" value="1"/>
</dbReference>
<dbReference type="InterPro" id="IPR006593">
    <property type="entry name" value="Cyt_b561/ferric_Rdtase_TM"/>
</dbReference>
<evidence type="ECO:0000256" key="11">
    <source>
        <dbReference type="SAM" id="Phobius"/>
    </source>
</evidence>
<comment type="caution">
    <text evidence="13">The sequence shown here is derived from an EMBL/GenBank/DDBJ whole genome shotgun (WGS) entry which is preliminary data.</text>
</comment>
<evidence type="ECO:0000313" key="13">
    <source>
        <dbReference type="EMBL" id="KAK0411360.1"/>
    </source>
</evidence>
<dbReference type="AlphaFoldDB" id="A0AA39HTT0"/>
<keyword evidence="10 11" id="KW-0472">Membrane</keyword>
<evidence type="ECO:0000256" key="2">
    <source>
        <dbReference type="ARBA" id="ARBA00004141"/>
    </source>
</evidence>
<evidence type="ECO:0000259" key="12">
    <source>
        <dbReference type="PROSITE" id="PS50939"/>
    </source>
</evidence>
<dbReference type="GO" id="GO:0016491">
    <property type="term" value="F:oxidoreductase activity"/>
    <property type="evidence" value="ECO:0007669"/>
    <property type="project" value="InterPro"/>
</dbReference>
<dbReference type="Pfam" id="PF03188">
    <property type="entry name" value="Cytochrom_B561"/>
    <property type="match status" value="1"/>
</dbReference>
<dbReference type="SMART" id="SM00665">
    <property type="entry name" value="B561"/>
    <property type="match status" value="1"/>
</dbReference>
<dbReference type="InterPro" id="IPR043205">
    <property type="entry name" value="CYB561/CYBRD1-like"/>
</dbReference>
<comment type="cofactor">
    <cofactor evidence="1">
        <name>heme b</name>
        <dbReference type="ChEBI" id="CHEBI:60344"/>
    </cofactor>
</comment>
<comment type="subcellular location">
    <subcellularLocation>
        <location evidence="2">Membrane</location>
        <topology evidence="2">Multi-pass membrane protein</topology>
    </subcellularLocation>
</comment>